<keyword evidence="3" id="KW-1185">Reference proteome</keyword>
<proteinExistence type="predicted"/>
<reference evidence="2 3" key="1">
    <citation type="submission" date="2018-04" db="EMBL/GenBank/DDBJ databases">
        <title>Massilia violaceinigra sp. nov., a novel purple-pigmented bacterium isolated from Tianshan glacier, Xinjiang, China.</title>
        <authorList>
            <person name="Wang H."/>
        </authorList>
    </citation>
    <scope>NUCLEOTIDE SEQUENCE [LARGE SCALE GENOMIC DNA]</scope>
    <source>
        <strain evidence="2 3">B448-2</strain>
    </source>
</reference>
<protein>
    <recommendedName>
        <fullName evidence="1">Type VI lipase adapter protein Tla3 C-terminal domain-containing protein</fullName>
    </recommendedName>
</protein>
<evidence type="ECO:0000313" key="2">
    <source>
        <dbReference type="EMBL" id="PWF38998.1"/>
    </source>
</evidence>
<dbReference type="EMBL" id="PXWF02000346">
    <property type="protein sequence ID" value="PWF38998.1"/>
    <property type="molecule type" value="Genomic_DNA"/>
</dbReference>
<evidence type="ECO:0000313" key="3">
    <source>
        <dbReference type="Proteomes" id="UP000241421"/>
    </source>
</evidence>
<dbReference type="Proteomes" id="UP000241421">
    <property type="component" value="Unassembled WGS sequence"/>
</dbReference>
<gene>
    <name evidence="2" type="ORF">C7C56_027380</name>
</gene>
<dbReference type="OrthoDB" id="8837296at2"/>
<name>A0A2U2H8S3_9BURK</name>
<dbReference type="InterPro" id="IPR048303">
    <property type="entry name" value="Tla3_C"/>
</dbReference>
<dbReference type="AlphaFoldDB" id="A0A2U2H8S3"/>
<feature type="domain" description="Type VI lipase adapter protein Tla3 C-terminal" evidence="1">
    <location>
        <begin position="5"/>
        <end position="85"/>
    </location>
</feature>
<evidence type="ECO:0000259" key="1">
    <source>
        <dbReference type="Pfam" id="PF20995"/>
    </source>
</evidence>
<dbReference type="Pfam" id="PF20995">
    <property type="entry name" value="Tla3_C"/>
    <property type="match status" value="1"/>
</dbReference>
<comment type="caution">
    <text evidence="2">The sequence shown here is derived from an EMBL/GenBank/DDBJ whole genome shotgun (WGS) entry which is preliminary data.</text>
</comment>
<organism evidence="2 3">
    <name type="scientific">Massilia glaciei</name>
    <dbReference type="NCBI Taxonomy" id="1524097"/>
    <lineage>
        <taxon>Bacteria</taxon>
        <taxon>Pseudomonadati</taxon>
        <taxon>Pseudomonadota</taxon>
        <taxon>Betaproteobacteria</taxon>
        <taxon>Burkholderiales</taxon>
        <taxon>Oxalobacteraceae</taxon>
        <taxon>Telluria group</taxon>
        <taxon>Massilia</taxon>
    </lineage>
</organism>
<sequence>MIAVTGENSDQLLELLSNLNACAKAGGPEIDTSKSGQFIDTDKSLCNTGAAALFVQMAIGVMGSYRGGGINAAVNLRDRNEATVVFRSL</sequence>
<accession>A0A2U2H8S3</accession>